<evidence type="ECO:0000256" key="6">
    <source>
        <dbReference type="ARBA" id="ARBA00022777"/>
    </source>
</evidence>
<accession>A0A1L8TLB9</accession>
<dbReference type="EC" id="2.7.1.2" evidence="2"/>
<dbReference type="RefSeq" id="WP_071858298.1">
    <property type="nucleotide sequence ID" value="NZ_JBHSHK010000005.1"/>
</dbReference>
<dbReference type="GO" id="GO:0005737">
    <property type="term" value="C:cytoplasm"/>
    <property type="evidence" value="ECO:0007669"/>
    <property type="project" value="InterPro"/>
</dbReference>
<dbReference type="GO" id="GO:0004340">
    <property type="term" value="F:glucokinase activity"/>
    <property type="evidence" value="ECO:0007669"/>
    <property type="project" value="UniProtKB-EC"/>
</dbReference>
<evidence type="ECO:0000256" key="1">
    <source>
        <dbReference type="ARBA" id="ARBA00006479"/>
    </source>
</evidence>
<dbReference type="STRING" id="249189.RV04_GL002449"/>
<evidence type="ECO:0000313" key="10">
    <source>
        <dbReference type="Proteomes" id="UP000182077"/>
    </source>
</evidence>
<dbReference type="InterPro" id="IPR000600">
    <property type="entry name" value="ROK"/>
</dbReference>
<evidence type="ECO:0000256" key="8">
    <source>
        <dbReference type="ARBA" id="ARBA00032386"/>
    </source>
</evidence>
<dbReference type="Proteomes" id="UP000182077">
    <property type="component" value="Unassembled WGS sequence"/>
</dbReference>
<keyword evidence="6 9" id="KW-0418">Kinase</keyword>
<dbReference type="CDD" id="cd24062">
    <property type="entry name" value="ASKHA_NBD_ROK_BsGLK-like"/>
    <property type="match status" value="1"/>
</dbReference>
<dbReference type="Pfam" id="PF00480">
    <property type="entry name" value="ROK"/>
    <property type="match status" value="1"/>
</dbReference>
<proteinExistence type="inferred from homology"/>
<dbReference type="SUPFAM" id="SSF53067">
    <property type="entry name" value="Actin-like ATPase domain"/>
    <property type="match status" value="1"/>
</dbReference>
<evidence type="ECO:0000256" key="7">
    <source>
        <dbReference type="ARBA" id="ARBA00022840"/>
    </source>
</evidence>
<evidence type="ECO:0000313" key="9">
    <source>
        <dbReference type="EMBL" id="OJG45135.1"/>
    </source>
</evidence>
<dbReference type="PANTHER" id="PTHR18964">
    <property type="entry name" value="ROK (REPRESSOR, ORF, KINASE) FAMILY"/>
    <property type="match status" value="1"/>
</dbReference>
<dbReference type="GO" id="GO:0006096">
    <property type="term" value="P:glycolytic process"/>
    <property type="evidence" value="ECO:0007669"/>
    <property type="project" value="InterPro"/>
</dbReference>
<evidence type="ECO:0000256" key="2">
    <source>
        <dbReference type="ARBA" id="ARBA00012323"/>
    </source>
</evidence>
<dbReference type="OrthoDB" id="9810372at2"/>
<dbReference type="PROSITE" id="PS01125">
    <property type="entry name" value="ROK"/>
    <property type="match status" value="1"/>
</dbReference>
<keyword evidence="10" id="KW-1185">Reference proteome</keyword>
<evidence type="ECO:0000256" key="4">
    <source>
        <dbReference type="ARBA" id="ARBA00022679"/>
    </source>
</evidence>
<evidence type="ECO:0000256" key="3">
    <source>
        <dbReference type="ARBA" id="ARBA00014701"/>
    </source>
</evidence>
<dbReference type="EMBL" id="JXKQ01000008">
    <property type="protein sequence ID" value="OJG45135.1"/>
    <property type="molecule type" value="Genomic_DNA"/>
</dbReference>
<gene>
    <name evidence="9" type="ORF">RV04_GL002449</name>
</gene>
<sequence length="318" mass="33584">MDKKLLGIDLGGTTVKFAILTEDGEIQQKWSIETNILDDGSHIVPDIIGSINHHLSLYGMTSDQFVGIGMGTPGSVDIEAGTVIGAYNLNWTTLQQVKKEIEKGTNIKFTIDNDANVAALGERWKGAGDNEPDVIFMTLGTGVGGGIIMNGELLHGAAGCAGEIGHVTVDPLGFECTCGKRGCLETVASATGVVRVARQLAEEYAGGSKLKARLDNGEDITSKDVFELAEEEQDDLALMVIDKVTFYLGLACGNLGNTLNPSSIVIGGGVSAAGEFLRSRVEKYFKEFTFPQVRESTKIKLAELGNEAGVIGAASLAK</sequence>
<evidence type="ECO:0000256" key="5">
    <source>
        <dbReference type="ARBA" id="ARBA00022741"/>
    </source>
</evidence>
<dbReference type="NCBIfam" id="TIGR00744">
    <property type="entry name" value="ROK_glcA_fam"/>
    <property type="match status" value="1"/>
</dbReference>
<dbReference type="GO" id="GO:0005524">
    <property type="term" value="F:ATP binding"/>
    <property type="evidence" value="ECO:0007669"/>
    <property type="project" value="UniProtKB-KW"/>
</dbReference>
<dbReference type="AlphaFoldDB" id="A0A1L8TLB9"/>
<keyword evidence="4" id="KW-0808">Transferase</keyword>
<dbReference type="InterPro" id="IPR004654">
    <property type="entry name" value="ROK_glcA"/>
</dbReference>
<keyword evidence="7" id="KW-0067">ATP-binding</keyword>
<dbReference type="InterPro" id="IPR043129">
    <property type="entry name" value="ATPase_NBD"/>
</dbReference>
<dbReference type="InterPro" id="IPR049874">
    <property type="entry name" value="ROK_cs"/>
</dbReference>
<comment type="similarity">
    <text evidence="1">Belongs to the ROK (NagC/XylR) family.</text>
</comment>
<reference evidence="9 10" key="1">
    <citation type="submission" date="2014-12" db="EMBL/GenBank/DDBJ databases">
        <title>Draft genome sequences of 29 type strains of Enterococci.</title>
        <authorList>
            <person name="Zhong Z."/>
            <person name="Sun Z."/>
            <person name="Liu W."/>
            <person name="Zhang W."/>
            <person name="Zhang H."/>
        </authorList>
    </citation>
    <scope>NUCLEOTIDE SEQUENCE [LARGE SCALE GENOMIC DNA]</scope>
    <source>
        <strain evidence="9 10">DSM 17122</strain>
    </source>
</reference>
<protein>
    <recommendedName>
        <fullName evidence="3">Glucokinase</fullName>
        <ecNumber evidence="2">2.7.1.2</ecNumber>
    </recommendedName>
    <alternativeName>
        <fullName evidence="8">Glucose kinase</fullName>
    </alternativeName>
</protein>
<dbReference type="Gene3D" id="3.30.420.40">
    <property type="match status" value="2"/>
</dbReference>
<dbReference type="PANTHER" id="PTHR18964:SF149">
    <property type="entry name" value="BIFUNCTIONAL UDP-N-ACETYLGLUCOSAMINE 2-EPIMERASE_N-ACETYLMANNOSAMINE KINASE"/>
    <property type="match status" value="1"/>
</dbReference>
<comment type="caution">
    <text evidence="9">The sequence shown here is derived from an EMBL/GenBank/DDBJ whole genome shotgun (WGS) entry which is preliminary data.</text>
</comment>
<organism evidence="9 10">
    <name type="scientific">Enterococcus hermanniensis</name>
    <dbReference type="NCBI Taxonomy" id="249189"/>
    <lineage>
        <taxon>Bacteria</taxon>
        <taxon>Bacillati</taxon>
        <taxon>Bacillota</taxon>
        <taxon>Bacilli</taxon>
        <taxon>Lactobacillales</taxon>
        <taxon>Enterococcaceae</taxon>
        <taxon>Enterococcus</taxon>
    </lineage>
</organism>
<name>A0A1L8TLB9_9ENTE</name>
<keyword evidence="5" id="KW-0547">Nucleotide-binding</keyword>